<evidence type="ECO:0000256" key="1">
    <source>
        <dbReference type="ARBA" id="ARBA00010641"/>
    </source>
</evidence>
<dbReference type="InterPro" id="IPR013324">
    <property type="entry name" value="RNA_pol_sigma_r3/r4-like"/>
</dbReference>
<dbReference type="Proteomes" id="UP001500301">
    <property type="component" value="Unassembled WGS sequence"/>
</dbReference>
<dbReference type="InterPro" id="IPR013325">
    <property type="entry name" value="RNA_pol_sigma_r2"/>
</dbReference>
<evidence type="ECO:0000259" key="5">
    <source>
        <dbReference type="Pfam" id="PF04542"/>
    </source>
</evidence>
<reference evidence="8" key="1">
    <citation type="journal article" date="2019" name="Int. J. Syst. Evol. Microbiol.">
        <title>The Global Catalogue of Microorganisms (GCM) 10K type strain sequencing project: providing services to taxonomists for standard genome sequencing and annotation.</title>
        <authorList>
            <consortium name="The Broad Institute Genomics Platform"/>
            <consortium name="The Broad Institute Genome Sequencing Center for Infectious Disease"/>
            <person name="Wu L."/>
            <person name="Ma J."/>
        </authorList>
    </citation>
    <scope>NUCLEOTIDE SEQUENCE [LARGE SCALE GENOMIC DNA]</scope>
    <source>
        <strain evidence="8">JCM 17460</strain>
    </source>
</reference>
<dbReference type="Pfam" id="PF04542">
    <property type="entry name" value="Sigma70_r2"/>
    <property type="match status" value="1"/>
</dbReference>
<dbReference type="InterPro" id="IPR039425">
    <property type="entry name" value="RNA_pol_sigma-70-like"/>
</dbReference>
<protein>
    <submittedName>
        <fullName evidence="7">Sigma-70 family RNA polymerase sigma factor</fullName>
    </submittedName>
</protein>
<keyword evidence="2" id="KW-0805">Transcription regulation</keyword>
<dbReference type="InterPro" id="IPR007627">
    <property type="entry name" value="RNA_pol_sigma70_r2"/>
</dbReference>
<dbReference type="InterPro" id="IPR014284">
    <property type="entry name" value="RNA_pol_sigma-70_dom"/>
</dbReference>
<dbReference type="SUPFAM" id="SSF88946">
    <property type="entry name" value="Sigma2 domain of RNA polymerase sigma factors"/>
    <property type="match status" value="1"/>
</dbReference>
<evidence type="ECO:0000256" key="4">
    <source>
        <dbReference type="ARBA" id="ARBA00023163"/>
    </source>
</evidence>
<comment type="similarity">
    <text evidence="1">Belongs to the sigma-70 factor family. ECF subfamily.</text>
</comment>
<dbReference type="NCBIfam" id="TIGR02937">
    <property type="entry name" value="sigma70-ECF"/>
    <property type="match status" value="1"/>
</dbReference>
<dbReference type="EMBL" id="BAABBB010000013">
    <property type="protein sequence ID" value="GAA3536399.1"/>
    <property type="molecule type" value="Genomic_DNA"/>
</dbReference>
<keyword evidence="8" id="KW-1185">Reference proteome</keyword>
<accession>A0ABP6VJ05</accession>
<gene>
    <name evidence="7" type="ORF">GCM10022263_25140</name>
</gene>
<evidence type="ECO:0000256" key="3">
    <source>
        <dbReference type="ARBA" id="ARBA00023082"/>
    </source>
</evidence>
<dbReference type="InterPro" id="IPR013249">
    <property type="entry name" value="RNA_pol_sigma70_r4_t2"/>
</dbReference>
<dbReference type="Pfam" id="PF08281">
    <property type="entry name" value="Sigma70_r4_2"/>
    <property type="match status" value="1"/>
</dbReference>
<feature type="domain" description="RNA polymerase sigma-70 region 2" evidence="5">
    <location>
        <begin position="60"/>
        <end position="121"/>
    </location>
</feature>
<feature type="domain" description="RNA polymerase sigma factor 70 region 4 type 2" evidence="6">
    <location>
        <begin position="152"/>
        <end position="203"/>
    </location>
</feature>
<organism evidence="7 8">
    <name type="scientific">Nocardioides daeguensis</name>
    <dbReference type="NCBI Taxonomy" id="908359"/>
    <lineage>
        <taxon>Bacteria</taxon>
        <taxon>Bacillati</taxon>
        <taxon>Actinomycetota</taxon>
        <taxon>Actinomycetes</taxon>
        <taxon>Propionibacteriales</taxon>
        <taxon>Nocardioidaceae</taxon>
        <taxon>Nocardioides</taxon>
    </lineage>
</organism>
<proteinExistence type="inferred from homology"/>
<evidence type="ECO:0000256" key="2">
    <source>
        <dbReference type="ARBA" id="ARBA00023015"/>
    </source>
</evidence>
<dbReference type="SUPFAM" id="SSF88659">
    <property type="entry name" value="Sigma3 and sigma4 domains of RNA polymerase sigma factors"/>
    <property type="match status" value="1"/>
</dbReference>
<sequence>MAVGELGDLPGPPAVRALTIERGDVLSPPAPPRSVDPLGEPLARALDGDEDAFSEVWRLLHPPLLRYLRVRERDAADDIAAETWLHVVRDLHRFTGGPAEFRAWVFTLGRHRAIDAGRARAARPSIPTAEVIDIGTAPSAEAAALERVDTEAAVRLVATLPPAQAEMVMLRVVAGLSVAEVAAIVGKKPGTVAVGVHRALKKLARTHEDRTTRGVSR</sequence>
<dbReference type="Gene3D" id="1.10.10.10">
    <property type="entry name" value="Winged helix-like DNA-binding domain superfamily/Winged helix DNA-binding domain"/>
    <property type="match status" value="1"/>
</dbReference>
<dbReference type="PANTHER" id="PTHR43133:SF66">
    <property type="entry name" value="ECF RNA POLYMERASE SIGMA FACTOR SIGK"/>
    <property type="match status" value="1"/>
</dbReference>
<evidence type="ECO:0000313" key="8">
    <source>
        <dbReference type="Proteomes" id="UP001500301"/>
    </source>
</evidence>
<evidence type="ECO:0000259" key="6">
    <source>
        <dbReference type="Pfam" id="PF08281"/>
    </source>
</evidence>
<name>A0ABP6VJ05_9ACTN</name>
<comment type="caution">
    <text evidence="7">The sequence shown here is derived from an EMBL/GenBank/DDBJ whole genome shotgun (WGS) entry which is preliminary data.</text>
</comment>
<keyword evidence="4" id="KW-0804">Transcription</keyword>
<dbReference type="Gene3D" id="1.10.1740.10">
    <property type="match status" value="1"/>
</dbReference>
<dbReference type="PANTHER" id="PTHR43133">
    <property type="entry name" value="RNA POLYMERASE ECF-TYPE SIGMA FACTO"/>
    <property type="match status" value="1"/>
</dbReference>
<dbReference type="InterPro" id="IPR036388">
    <property type="entry name" value="WH-like_DNA-bd_sf"/>
</dbReference>
<evidence type="ECO:0000313" key="7">
    <source>
        <dbReference type="EMBL" id="GAA3536399.1"/>
    </source>
</evidence>
<keyword evidence="3" id="KW-0731">Sigma factor</keyword>